<feature type="transmembrane region" description="Helical" evidence="7">
    <location>
        <begin position="496"/>
        <end position="514"/>
    </location>
</feature>
<accession>A0ABT4RQQ4</accession>
<protein>
    <submittedName>
        <fullName evidence="9">MMPL family transporter</fullName>
    </submittedName>
</protein>
<feature type="transmembrane region" description="Helical" evidence="7">
    <location>
        <begin position="189"/>
        <end position="210"/>
    </location>
</feature>
<feature type="domain" description="Membrane transport protein MMPL" evidence="8">
    <location>
        <begin position="39"/>
        <end position="360"/>
    </location>
</feature>
<gene>
    <name evidence="9" type="ORF">OJ962_24195</name>
</gene>
<feature type="transmembrane region" description="Helical" evidence="7">
    <location>
        <begin position="216"/>
        <end position="238"/>
    </location>
</feature>
<comment type="subcellular location">
    <subcellularLocation>
        <location evidence="1">Cell membrane</location>
        <topology evidence="1">Multi-pass membrane protein</topology>
    </subcellularLocation>
</comment>
<evidence type="ECO:0000259" key="8">
    <source>
        <dbReference type="Pfam" id="PF03176"/>
    </source>
</evidence>
<dbReference type="InterPro" id="IPR050545">
    <property type="entry name" value="Mycobact_MmpL"/>
</dbReference>
<evidence type="ECO:0000256" key="1">
    <source>
        <dbReference type="ARBA" id="ARBA00004651"/>
    </source>
</evidence>
<feature type="transmembrane region" description="Helical" evidence="7">
    <location>
        <begin position="565"/>
        <end position="586"/>
    </location>
</feature>
<evidence type="ECO:0000313" key="9">
    <source>
        <dbReference type="EMBL" id="MDA0140620.1"/>
    </source>
</evidence>
<organism evidence="9 10">
    <name type="scientific">Solirubrobacter deserti</name>
    <dbReference type="NCBI Taxonomy" id="2282478"/>
    <lineage>
        <taxon>Bacteria</taxon>
        <taxon>Bacillati</taxon>
        <taxon>Actinomycetota</taxon>
        <taxon>Thermoleophilia</taxon>
        <taxon>Solirubrobacterales</taxon>
        <taxon>Solirubrobacteraceae</taxon>
        <taxon>Solirubrobacter</taxon>
    </lineage>
</organism>
<feature type="transmembrane region" description="Helical" evidence="7">
    <location>
        <begin position="526"/>
        <end position="545"/>
    </location>
</feature>
<feature type="transmembrane region" description="Helical" evidence="7">
    <location>
        <begin position="359"/>
        <end position="377"/>
    </location>
</feature>
<dbReference type="SUPFAM" id="SSF82866">
    <property type="entry name" value="Multidrug efflux transporter AcrB transmembrane domain"/>
    <property type="match status" value="2"/>
</dbReference>
<dbReference type="Proteomes" id="UP001147700">
    <property type="component" value="Unassembled WGS sequence"/>
</dbReference>
<dbReference type="Gene3D" id="1.20.1640.10">
    <property type="entry name" value="Multidrug efflux transporter AcrB transmembrane domain"/>
    <property type="match status" value="2"/>
</dbReference>
<keyword evidence="4 7" id="KW-0812">Transmembrane</keyword>
<feature type="transmembrane region" description="Helical" evidence="7">
    <location>
        <begin position="640"/>
        <end position="665"/>
    </location>
</feature>
<keyword evidence="6 7" id="KW-0472">Membrane</keyword>
<comment type="similarity">
    <text evidence="2">Belongs to the resistance-nodulation-cell division (RND) (TC 2.A.6) family. MmpL subfamily.</text>
</comment>
<feature type="transmembrane region" description="Helical" evidence="7">
    <location>
        <begin position="291"/>
        <end position="320"/>
    </location>
</feature>
<evidence type="ECO:0000256" key="7">
    <source>
        <dbReference type="SAM" id="Phobius"/>
    </source>
</evidence>
<comment type="caution">
    <text evidence="9">The sequence shown here is derived from an EMBL/GenBank/DDBJ whole genome shotgun (WGS) entry which is preliminary data.</text>
</comment>
<evidence type="ECO:0000256" key="2">
    <source>
        <dbReference type="ARBA" id="ARBA00010157"/>
    </source>
</evidence>
<evidence type="ECO:0000256" key="5">
    <source>
        <dbReference type="ARBA" id="ARBA00022989"/>
    </source>
</evidence>
<dbReference type="InterPro" id="IPR004869">
    <property type="entry name" value="MMPL_dom"/>
</dbReference>
<sequence length="682" mass="72846">MIFRRRKPILLGSLIMVLVAAVFALPVFGELGNENDFDDPSAEAVVARDAVVAATGTYAAPQLVALVRLDAPASSAAGQARIRAVARELRHPGVAAVTAYEPGGDERLVSRDGRSTYLLATYKEDPRGATEAIEDRMRAFPWVTLGGGAIAAPQVGDQVSADILRAEIIAFPLLFLLSLLVFRSAVSALLPLAVGGATILLSFLAIRLINAHVNPMSVYALNLINGLGLGLAIDYSLFMVSRFREELAAGRSREEALRVTLRTAGHVVFFSAVTVACALAALIVFRQRFLYSMGIGGALCALIAAGVSLTLLPALLGALGERVNAGGPRRWKDAIAREAAGERSGFWYRHSRRVMRRPVPYSVAAGVLLVAMGLPFLRIEFTGVDASVLPKEQSARVVDDAIKQKFPPSETSPVYVAVPPGTPAAELRAFAARLPAPVAPPRVGEGRIDLIAPGQPLGEAAKDFVADVRAVDAPFEFWVGGQTAGFVDQQASLRDHLPLALAILCATTLIILFVMLRSVVLPIKALVMNLLTLSAAFGLMVLVFQDGHLDWLFRFDSQGAIESSQPVLLFAVAFGLSTDYGVFLLGRIKELHDSGLSNEEAVALGLQRTGRIVTFAAALMVVALGCFVTASVIFIKQLGFGVAVAVLIDATIVRALLVPALMRMLGDWNWWVPRRIARLLPA</sequence>
<dbReference type="RefSeq" id="WP_202955889.1">
    <property type="nucleotide sequence ID" value="NZ_JAPCID010000042.1"/>
</dbReference>
<feature type="domain" description="Membrane transport protein MMPL" evidence="8">
    <location>
        <begin position="460"/>
        <end position="676"/>
    </location>
</feature>
<evidence type="ECO:0000256" key="6">
    <source>
        <dbReference type="ARBA" id="ARBA00023136"/>
    </source>
</evidence>
<dbReference type="PANTHER" id="PTHR33406">
    <property type="entry name" value="MEMBRANE PROTEIN MJ1562-RELATED"/>
    <property type="match status" value="1"/>
</dbReference>
<evidence type="ECO:0000256" key="4">
    <source>
        <dbReference type="ARBA" id="ARBA00022692"/>
    </source>
</evidence>
<evidence type="ECO:0000256" key="3">
    <source>
        <dbReference type="ARBA" id="ARBA00022475"/>
    </source>
</evidence>
<keyword evidence="5 7" id="KW-1133">Transmembrane helix</keyword>
<keyword evidence="10" id="KW-1185">Reference proteome</keyword>
<reference evidence="9" key="1">
    <citation type="submission" date="2022-10" db="EMBL/GenBank/DDBJ databases">
        <title>The WGS of Solirubrobacter sp. CPCC 204708.</title>
        <authorList>
            <person name="Jiang Z."/>
        </authorList>
    </citation>
    <scope>NUCLEOTIDE SEQUENCE</scope>
    <source>
        <strain evidence="9">CPCC 204708</strain>
    </source>
</reference>
<dbReference type="PANTHER" id="PTHR33406:SF11">
    <property type="entry name" value="MEMBRANE PROTEIN SCO6666-RELATED"/>
    <property type="match status" value="1"/>
</dbReference>
<proteinExistence type="inferred from homology"/>
<feature type="transmembrane region" description="Helical" evidence="7">
    <location>
        <begin position="163"/>
        <end position="182"/>
    </location>
</feature>
<name>A0ABT4RQQ4_9ACTN</name>
<feature type="transmembrane region" description="Helical" evidence="7">
    <location>
        <begin position="259"/>
        <end position="285"/>
    </location>
</feature>
<dbReference type="Pfam" id="PF03176">
    <property type="entry name" value="MMPL"/>
    <property type="match status" value="2"/>
</dbReference>
<feature type="transmembrane region" description="Helical" evidence="7">
    <location>
        <begin position="612"/>
        <end position="634"/>
    </location>
</feature>
<evidence type="ECO:0000313" key="10">
    <source>
        <dbReference type="Proteomes" id="UP001147700"/>
    </source>
</evidence>
<keyword evidence="3" id="KW-1003">Cell membrane</keyword>
<dbReference type="EMBL" id="JAPCID010000042">
    <property type="protein sequence ID" value="MDA0140620.1"/>
    <property type="molecule type" value="Genomic_DNA"/>
</dbReference>